<gene>
    <name evidence="1" type="ORF">DB44_AM00070</name>
</gene>
<dbReference type="Proteomes" id="UP000031465">
    <property type="component" value="Unassembled WGS sequence"/>
</dbReference>
<dbReference type="PATRIC" id="fig|362787.3.peg.136"/>
<dbReference type="AlphaFoldDB" id="A0A0C1HA72"/>
<evidence type="ECO:0000313" key="2">
    <source>
        <dbReference type="Proteomes" id="UP000031465"/>
    </source>
</evidence>
<protein>
    <submittedName>
        <fullName evidence="1">Uncharacterized protein</fullName>
    </submittedName>
</protein>
<comment type="caution">
    <text evidence="1">The sequence shown here is derived from an EMBL/GenBank/DDBJ whole genome shotgun (WGS) entry which is preliminary data.</text>
</comment>
<evidence type="ECO:0000313" key="1">
    <source>
        <dbReference type="EMBL" id="KIC74249.1"/>
    </source>
</evidence>
<organism evidence="1 2">
    <name type="scientific">Candidatus Protochlamydia amoebophila</name>
    <dbReference type="NCBI Taxonomy" id="362787"/>
    <lineage>
        <taxon>Bacteria</taxon>
        <taxon>Pseudomonadati</taxon>
        <taxon>Chlamydiota</taxon>
        <taxon>Chlamydiia</taxon>
        <taxon>Parachlamydiales</taxon>
        <taxon>Parachlamydiaceae</taxon>
        <taxon>Candidatus Protochlamydia</taxon>
    </lineage>
</organism>
<sequence>MNTQILNKKNENHVAFFFISKRKFVKIQCLFKICVERGVDVYP</sequence>
<reference evidence="1 2" key="1">
    <citation type="journal article" date="2014" name="Mol. Biol. Evol.">
        <title>Massive expansion of Ubiquitination-related gene families within the Chlamydiae.</title>
        <authorList>
            <person name="Domman D."/>
            <person name="Collingro A."/>
            <person name="Lagkouvardos I."/>
            <person name="Gehre L."/>
            <person name="Weinmaier T."/>
            <person name="Rattei T."/>
            <person name="Subtil A."/>
            <person name="Horn M."/>
        </authorList>
    </citation>
    <scope>NUCLEOTIDE SEQUENCE [LARGE SCALE GENOMIC DNA]</scope>
    <source>
        <strain evidence="1 2">EI2</strain>
    </source>
</reference>
<name>A0A0C1HA72_9BACT</name>
<dbReference type="EMBL" id="JSAN01000012">
    <property type="protein sequence ID" value="KIC74249.1"/>
    <property type="molecule type" value="Genomic_DNA"/>
</dbReference>
<proteinExistence type="predicted"/>
<accession>A0A0C1HA72</accession>